<comment type="caution">
    <text evidence="1">The sequence shown here is derived from an EMBL/GenBank/DDBJ whole genome shotgun (WGS) entry which is preliminary data.</text>
</comment>
<feature type="non-terminal residue" evidence="1">
    <location>
        <position position="1"/>
    </location>
</feature>
<sequence>PSSLPLTVKATRESALLAKGLSLSRTALNRDVVFYCPKARALFQSPERSGKHIPELCGGFKEQNEGKDANTTPIKDVVMNEVASGELFNIRSEEMKYTAIRDAELSITSPRVHGSSERHCNEGVQSLQRNTRHNEERRGNGGFWGSW</sequence>
<dbReference type="EMBL" id="JASDAP010000028">
    <property type="protein sequence ID" value="KAK1876796.1"/>
    <property type="molecule type" value="Genomic_DNA"/>
</dbReference>
<reference evidence="1" key="1">
    <citation type="submission" date="2023-04" db="EMBL/GenBank/DDBJ databases">
        <title>Chromosome-level genome of Chaenocephalus aceratus.</title>
        <authorList>
            <person name="Park H."/>
        </authorList>
    </citation>
    <scope>NUCLEOTIDE SEQUENCE</scope>
    <source>
        <strain evidence="1">DE</strain>
        <tissue evidence="1">Muscle</tissue>
    </source>
</reference>
<proteinExistence type="predicted"/>
<evidence type="ECO:0000313" key="2">
    <source>
        <dbReference type="Proteomes" id="UP001228049"/>
    </source>
</evidence>
<keyword evidence="2" id="KW-1185">Reference proteome</keyword>
<organism evidence="1 2">
    <name type="scientific">Dissostichus eleginoides</name>
    <name type="common">Patagonian toothfish</name>
    <name type="synonym">Dissostichus amissus</name>
    <dbReference type="NCBI Taxonomy" id="100907"/>
    <lineage>
        <taxon>Eukaryota</taxon>
        <taxon>Metazoa</taxon>
        <taxon>Chordata</taxon>
        <taxon>Craniata</taxon>
        <taxon>Vertebrata</taxon>
        <taxon>Euteleostomi</taxon>
        <taxon>Actinopterygii</taxon>
        <taxon>Neopterygii</taxon>
        <taxon>Teleostei</taxon>
        <taxon>Neoteleostei</taxon>
        <taxon>Acanthomorphata</taxon>
        <taxon>Eupercaria</taxon>
        <taxon>Perciformes</taxon>
        <taxon>Notothenioidei</taxon>
        <taxon>Nototheniidae</taxon>
        <taxon>Dissostichus</taxon>
    </lineage>
</organism>
<dbReference type="Proteomes" id="UP001228049">
    <property type="component" value="Unassembled WGS sequence"/>
</dbReference>
<gene>
    <name evidence="1" type="ORF">KUDE01_002117</name>
</gene>
<evidence type="ECO:0000313" key="1">
    <source>
        <dbReference type="EMBL" id="KAK1876796.1"/>
    </source>
</evidence>
<name>A0AAD9B520_DISEL</name>
<accession>A0AAD9B520</accession>
<dbReference type="AlphaFoldDB" id="A0AAD9B520"/>
<feature type="non-terminal residue" evidence="1">
    <location>
        <position position="147"/>
    </location>
</feature>
<protein>
    <submittedName>
        <fullName evidence="1">GTP cyclohydrolase 1 2</fullName>
    </submittedName>
</protein>